<organism evidence="18 19">
    <name type="scientific">Actinacidiphila epipremni</name>
    <dbReference type="NCBI Taxonomy" id="2053013"/>
    <lineage>
        <taxon>Bacteria</taxon>
        <taxon>Bacillati</taxon>
        <taxon>Actinomycetota</taxon>
        <taxon>Actinomycetes</taxon>
        <taxon>Kitasatosporales</taxon>
        <taxon>Streptomycetaceae</taxon>
        <taxon>Actinacidiphila</taxon>
    </lineage>
</organism>
<dbReference type="Pfam" id="PF13450">
    <property type="entry name" value="NAD_binding_8"/>
    <property type="match status" value="1"/>
</dbReference>
<keyword evidence="5" id="KW-0274">FAD</keyword>
<evidence type="ECO:0000259" key="17">
    <source>
        <dbReference type="PROSITE" id="PS50206"/>
    </source>
</evidence>
<evidence type="ECO:0000256" key="1">
    <source>
        <dbReference type="ARBA" id="ARBA00001974"/>
    </source>
</evidence>
<evidence type="ECO:0000313" key="18">
    <source>
        <dbReference type="EMBL" id="NJP48064.1"/>
    </source>
</evidence>
<evidence type="ECO:0000256" key="9">
    <source>
        <dbReference type="ARBA" id="ARBA00023221"/>
    </source>
</evidence>
<comment type="caution">
    <text evidence="18">The sequence shown here is derived from an EMBL/GenBank/DDBJ whole genome shotgun (WGS) entry which is preliminary data.</text>
</comment>
<dbReference type="Pfam" id="PF00732">
    <property type="entry name" value="GMC_oxred_N"/>
    <property type="match status" value="1"/>
</dbReference>
<evidence type="ECO:0000256" key="8">
    <source>
        <dbReference type="ARBA" id="ARBA00023166"/>
    </source>
</evidence>
<dbReference type="PROSITE" id="PS50206">
    <property type="entry name" value="RHODANESE_3"/>
    <property type="match status" value="1"/>
</dbReference>
<keyword evidence="3" id="KW-0153">Cholesterol metabolism</keyword>
<evidence type="ECO:0000256" key="7">
    <source>
        <dbReference type="ARBA" id="ARBA00023098"/>
    </source>
</evidence>
<evidence type="ECO:0000256" key="14">
    <source>
        <dbReference type="ARBA" id="ARBA00049744"/>
    </source>
</evidence>
<dbReference type="InterPro" id="IPR036188">
    <property type="entry name" value="FAD/NAD-bd_sf"/>
</dbReference>
<keyword evidence="6" id="KW-0560">Oxidoreductase</keyword>
<dbReference type="InterPro" id="IPR001763">
    <property type="entry name" value="Rhodanese-like_dom"/>
</dbReference>
<evidence type="ECO:0000256" key="2">
    <source>
        <dbReference type="ARBA" id="ARBA00010790"/>
    </source>
</evidence>
<dbReference type="PANTHER" id="PTHR47470">
    <property type="entry name" value="CHOLESTEROL OXIDASE"/>
    <property type="match status" value="1"/>
</dbReference>
<evidence type="ECO:0000256" key="4">
    <source>
        <dbReference type="ARBA" id="ARBA00022630"/>
    </source>
</evidence>
<keyword evidence="7" id="KW-0443">Lipid metabolism</keyword>
<evidence type="ECO:0000256" key="12">
    <source>
        <dbReference type="ARBA" id="ARBA00049645"/>
    </source>
</evidence>
<dbReference type="InterPro" id="IPR007867">
    <property type="entry name" value="GMC_OxRtase_C"/>
</dbReference>
<evidence type="ECO:0000256" key="5">
    <source>
        <dbReference type="ARBA" id="ARBA00022827"/>
    </source>
</evidence>
<evidence type="ECO:0000256" key="3">
    <source>
        <dbReference type="ARBA" id="ARBA00022548"/>
    </source>
</evidence>
<keyword evidence="4" id="KW-0285">Flavoprotein</keyword>
<dbReference type="Proteomes" id="UP000734511">
    <property type="component" value="Unassembled WGS sequence"/>
</dbReference>
<dbReference type="EC" id="5.3.3.1" evidence="11"/>
<keyword evidence="8" id="KW-1207">Sterol metabolism</keyword>
<dbReference type="EMBL" id="JAATEJ010000039">
    <property type="protein sequence ID" value="NJP48064.1"/>
    <property type="molecule type" value="Genomic_DNA"/>
</dbReference>
<evidence type="ECO:0000256" key="6">
    <source>
        <dbReference type="ARBA" id="ARBA00023002"/>
    </source>
</evidence>
<evidence type="ECO:0000256" key="10">
    <source>
        <dbReference type="ARBA" id="ARBA00023235"/>
    </source>
</evidence>
<gene>
    <name evidence="18" type="ORF">HCN08_32370</name>
</gene>
<name>A0ABX0ZVK3_9ACTN</name>
<accession>A0ABX0ZVK3</accession>
<comment type="similarity">
    <text evidence="2">Belongs to the GMC oxidoreductase family.</text>
</comment>
<evidence type="ECO:0000256" key="13">
    <source>
        <dbReference type="ARBA" id="ARBA00049723"/>
    </source>
</evidence>
<comment type="cofactor">
    <cofactor evidence="1">
        <name>FAD</name>
        <dbReference type="ChEBI" id="CHEBI:57692"/>
    </cofactor>
</comment>
<protein>
    <recommendedName>
        <fullName evidence="14">Cholesterol oxidase</fullName>
        <ecNumber evidence="13">1.1.3.6</ecNumber>
        <ecNumber evidence="11">5.3.3.1</ecNumber>
    </recommendedName>
    <alternativeName>
        <fullName evidence="15">Cholesterol isomerase</fullName>
    </alternativeName>
</protein>
<reference evidence="18 19" key="1">
    <citation type="submission" date="2020-03" db="EMBL/GenBank/DDBJ databases">
        <title>WGS of actinomycetes isolated from Thailand.</title>
        <authorList>
            <person name="Thawai C."/>
        </authorList>
    </citation>
    <scope>NUCLEOTIDE SEQUENCE [LARGE SCALE GENOMIC DNA]</scope>
    <source>
        <strain evidence="18 19">PRB2-1</strain>
    </source>
</reference>
<dbReference type="InterPro" id="IPR052542">
    <property type="entry name" value="Cholesterol_Oxidase"/>
</dbReference>
<evidence type="ECO:0000256" key="11">
    <source>
        <dbReference type="ARBA" id="ARBA00038856"/>
    </source>
</evidence>
<comment type="pathway">
    <text evidence="12">Steroid metabolism; cholesterol degradation.</text>
</comment>
<evidence type="ECO:0000256" key="16">
    <source>
        <dbReference type="SAM" id="MobiDB-lite"/>
    </source>
</evidence>
<feature type="domain" description="Rhodanese" evidence="17">
    <location>
        <begin position="24"/>
        <end position="61"/>
    </location>
</feature>
<evidence type="ECO:0000256" key="15">
    <source>
        <dbReference type="ARBA" id="ARBA00049778"/>
    </source>
</evidence>
<proteinExistence type="inferred from homology"/>
<keyword evidence="19" id="KW-1185">Reference proteome</keyword>
<feature type="region of interest" description="Disordered" evidence="16">
    <location>
        <begin position="327"/>
        <end position="347"/>
    </location>
</feature>
<dbReference type="SUPFAM" id="SSF51905">
    <property type="entry name" value="FAD/NAD(P)-binding domain"/>
    <property type="match status" value="1"/>
</dbReference>
<evidence type="ECO:0000313" key="19">
    <source>
        <dbReference type="Proteomes" id="UP000734511"/>
    </source>
</evidence>
<dbReference type="Pfam" id="PF05199">
    <property type="entry name" value="GMC_oxred_C"/>
    <property type="match status" value="1"/>
</dbReference>
<dbReference type="PANTHER" id="PTHR47470:SF1">
    <property type="entry name" value="FAD-DEPENDENT OXIDOREDUCTASE 2 FAD BINDING DOMAIN-CONTAINING PROTEIN"/>
    <property type="match status" value="1"/>
</dbReference>
<dbReference type="InterPro" id="IPR000172">
    <property type="entry name" value="GMC_OxRdtase_N"/>
</dbReference>
<sequence>MATDDTQDTAGGGDGFDYDVLVVGSGFGGSVAALRLTEKGYRVGVLEAGRRFAREELPKNSWALRDYLWAPALGLYGIQRIHVLGNVLVLAGAGVGGGSLNYANTLYVPPAAFFRDRQWGDITDWQRELAPYYDQARRMLGVRLNPTVTPSDEHLRAAAEAMGVGDTFHLAPVGVFFGDGEDADGSAKAAPGQEVPDPYFGGAGPSRRACTQCGECMTGCRHGAKNTLNENYLHLAQQAGAVVHPMTTVVDLTEDPEGGYRVTAVPTDRRRKGRRQVLRARQVVLAAGTYGTQTLLHTMRDTGRLPGIPARLGELTRTNSEALVGAQTSPRRYRKKFPGRTPDFTRGVAITSSVHPNDHTHIEPVRYGRGSNSMGSFSILAAPHRGRLPRWLEFVGANLRHPVLAALSMSNRRWSERTIIGLVMQTSDNSLATYRKRRGLGKGLLTARQGHGEPNPVHIPEGAQAARLIAEQINGFAGSNIGEAVQRPMTAHFLGGCPIGADAEHGVIDPYHRLFGHPGIHVVDGAAVSANLGVNPSLTITAQAERAMALWPNKGEADPRPAQGEGYRPVAAVPPAAPAVPADAFGGLRLPLLPVPEVPPAGTHTR</sequence>
<keyword evidence="9" id="KW-0753">Steroid metabolism</keyword>
<keyword evidence="10" id="KW-0413">Isomerase</keyword>
<dbReference type="RefSeq" id="WP_167986894.1">
    <property type="nucleotide sequence ID" value="NZ_JAATEJ010000039.1"/>
</dbReference>
<dbReference type="EC" id="1.1.3.6" evidence="13"/>
<dbReference type="Gene3D" id="3.50.50.60">
    <property type="entry name" value="FAD/NAD(P)-binding domain"/>
    <property type="match status" value="3"/>
</dbReference>